<gene>
    <name evidence="1" type="primary">PLESTMB000488</name>
    <name evidence="1" type="ORF">PLESTB_001577500</name>
</gene>
<keyword evidence="2" id="KW-1185">Reference proteome</keyword>
<organism evidence="1 2">
    <name type="scientific">Pleodorina starrii</name>
    <dbReference type="NCBI Taxonomy" id="330485"/>
    <lineage>
        <taxon>Eukaryota</taxon>
        <taxon>Viridiplantae</taxon>
        <taxon>Chlorophyta</taxon>
        <taxon>core chlorophytes</taxon>
        <taxon>Chlorophyceae</taxon>
        <taxon>CS clade</taxon>
        <taxon>Chlamydomonadales</taxon>
        <taxon>Volvocaceae</taxon>
        <taxon>Pleodorina</taxon>
    </lineage>
</organism>
<comment type="caution">
    <text evidence="1">The sequence shown here is derived from an EMBL/GenBank/DDBJ whole genome shotgun (WGS) entry which is preliminary data.</text>
</comment>
<evidence type="ECO:0000313" key="2">
    <source>
        <dbReference type="Proteomes" id="UP001165080"/>
    </source>
</evidence>
<evidence type="ECO:0000313" key="1">
    <source>
        <dbReference type="EMBL" id="GLC60134.1"/>
    </source>
</evidence>
<dbReference type="AlphaFoldDB" id="A0A9W6F8D1"/>
<proteinExistence type="predicted"/>
<reference evidence="1 2" key="1">
    <citation type="journal article" date="2023" name="Commun. Biol.">
        <title>Reorganization of the ancestral sex-determining regions during the evolution of trioecy in Pleodorina starrii.</title>
        <authorList>
            <person name="Takahashi K."/>
            <person name="Suzuki S."/>
            <person name="Kawai-Toyooka H."/>
            <person name="Yamamoto K."/>
            <person name="Hamaji T."/>
            <person name="Ootsuki R."/>
            <person name="Yamaguchi H."/>
            <person name="Kawachi M."/>
            <person name="Higashiyama T."/>
            <person name="Nozaki H."/>
        </authorList>
    </citation>
    <scope>NUCLEOTIDE SEQUENCE [LARGE SCALE GENOMIC DNA]</scope>
    <source>
        <strain evidence="1 2">NIES-4479</strain>
    </source>
</reference>
<accession>A0A9W6F8D1</accession>
<dbReference type="Proteomes" id="UP001165080">
    <property type="component" value="Unassembled WGS sequence"/>
</dbReference>
<name>A0A9W6F8D1_9CHLO</name>
<protein>
    <submittedName>
        <fullName evidence="1">Uncharacterized protein</fullName>
    </submittedName>
</protein>
<sequence length="212" mass="22880">MVTNYQAECGGPQLEMLTKALPWSLLNAIPFYVFGKSEDLAEGVQEVKKLADKVDNIVKATSKVVSTAGKAAKGTLKRMNAIKEVTKTTKAATTTGQKIAKVAGKVGEGLLSAYDLADLINTGVGIGSYFANLKDLIESENKVAIRDAIPGWEVWNKTQASTKVQQWLLKNGYTAPYYIDPKNAMGRGSGMVLLRNTTAKELVTNIFEYAGV</sequence>
<dbReference type="EMBL" id="BRXU01000032">
    <property type="protein sequence ID" value="GLC60134.1"/>
    <property type="molecule type" value="Genomic_DNA"/>
</dbReference>